<name>A0A951J6A3_9BACT</name>
<accession>A0A951J6A3</accession>
<evidence type="ECO:0000313" key="3">
    <source>
        <dbReference type="Proteomes" id="UP000727490"/>
    </source>
</evidence>
<dbReference type="Pfam" id="PF01541">
    <property type="entry name" value="GIY-YIG"/>
    <property type="match status" value="1"/>
</dbReference>
<dbReference type="Proteomes" id="UP000727490">
    <property type="component" value="Unassembled WGS sequence"/>
</dbReference>
<keyword evidence="3" id="KW-1185">Reference proteome</keyword>
<proteinExistence type="predicted"/>
<feature type="domain" description="GIY-YIG" evidence="1">
    <location>
        <begin position="3"/>
        <end position="38"/>
    </location>
</feature>
<comment type="caution">
    <text evidence="2">The sequence shown here is derived from an EMBL/GenBank/DDBJ whole genome shotgun (WGS) entry which is preliminary data.</text>
</comment>
<protein>
    <recommendedName>
        <fullName evidence="1">GIY-YIG domain-containing protein</fullName>
    </recommendedName>
</protein>
<dbReference type="EMBL" id="RPHB01000019">
    <property type="protein sequence ID" value="MBW3470507.1"/>
    <property type="molecule type" value="Genomic_DNA"/>
</dbReference>
<evidence type="ECO:0000313" key="2">
    <source>
        <dbReference type="EMBL" id="MBW3470507.1"/>
    </source>
</evidence>
<dbReference type="AlphaFoldDB" id="A0A951J6A3"/>
<evidence type="ECO:0000259" key="1">
    <source>
        <dbReference type="Pfam" id="PF01541"/>
    </source>
</evidence>
<organism evidence="2 3">
    <name type="scientific">Arthrospiribacter ruber</name>
    <dbReference type="NCBI Taxonomy" id="2487934"/>
    <lineage>
        <taxon>Bacteria</taxon>
        <taxon>Pseudomonadati</taxon>
        <taxon>Bacteroidota</taxon>
        <taxon>Cytophagia</taxon>
        <taxon>Cytophagales</taxon>
        <taxon>Cyclobacteriaceae</taxon>
        <taxon>Arthrospiribacter</taxon>
    </lineage>
</organism>
<sequence>MPCHFYILYSKCSDRFYVGHTCDILEERLRRHRSNHKGFQEIWDIDENEIELIANGVSDFPLKRNIQRLNDNLGVSYFLEMEILNRKLFKISGLVSQLQYKELTDPYSMGGLGLGSEHNLLKRYSLSDGAILLAQMEVSSKHLEDNCLDPKVIQKEVDAFFQQIFIQEY</sequence>
<reference evidence="2 3" key="1">
    <citation type="journal article" date="2020" name="Syst. Appl. Microbiol.">
        <title>Arthrospiribacter ruber gen. nov., sp. nov., a novel bacterium isolated from Arthrospira cultures.</title>
        <authorList>
            <person name="Waleron M."/>
            <person name="Misztak A."/>
            <person name="Waleron M.M."/>
            <person name="Furmaniak M."/>
            <person name="Mrozik A."/>
            <person name="Waleron K."/>
        </authorList>
    </citation>
    <scope>NUCLEOTIDE SEQUENCE [LARGE SCALE GENOMIC DNA]</scope>
    <source>
        <strain evidence="2 3">DPMB0001</strain>
    </source>
</reference>
<gene>
    <name evidence="2" type="ORF">EGN73_22260</name>
</gene>
<dbReference type="InterPro" id="IPR000305">
    <property type="entry name" value="GIY-YIG_endonuc"/>
</dbReference>